<dbReference type="InterPro" id="IPR009956">
    <property type="entry name" value="Post-segregation_anti-tox_CcdA"/>
</dbReference>
<organism evidence="2 3">
    <name type="scientific">Limobrevibacterium gyesilva</name>
    <dbReference type="NCBI Taxonomy" id="2991712"/>
    <lineage>
        <taxon>Bacteria</taxon>
        <taxon>Pseudomonadati</taxon>
        <taxon>Pseudomonadota</taxon>
        <taxon>Alphaproteobacteria</taxon>
        <taxon>Acetobacterales</taxon>
        <taxon>Acetobacteraceae</taxon>
        <taxon>Limobrevibacterium</taxon>
    </lineage>
</organism>
<reference evidence="2" key="1">
    <citation type="submission" date="2022-09" db="EMBL/GenBank/DDBJ databases">
        <title>Rhodovastum sp. nov. RN2-1 isolated from soil in Seongnam, South Korea.</title>
        <authorList>
            <person name="Le N.T."/>
        </authorList>
    </citation>
    <scope>NUCLEOTIDE SEQUENCE</scope>
    <source>
        <strain evidence="2">RN2-1</strain>
    </source>
</reference>
<proteinExistence type="predicted"/>
<evidence type="ECO:0000256" key="1">
    <source>
        <dbReference type="ARBA" id="ARBA00022649"/>
    </source>
</evidence>
<dbReference type="EMBL" id="JAPDNT010000017">
    <property type="protein sequence ID" value="MCW3476252.1"/>
    <property type="molecule type" value="Genomic_DNA"/>
</dbReference>
<dbReference type="RefSeq" id="WP_264715018.1">
    <property type="nucleotide sequence ID" value="NZ_JAPDNT010000017.1"/>
</dbReference>
<sequence>MPFDQKARKQTVSLTVNSDLYAKARNAGINVSRVAEKALAEELGARQAEALRAEIRQDMDALARYVAEHGDPAAELREMFAADHAA</sequence>
<protein>
    <submittedName>
        <fullName evidence="2">Type II toxin-antitoxin system CcdA family antitoxin</fullName>
    </submittedName>
</protein>
<keyword evidence="1" id="KW-1277">Toxin-antitoxin system</keyword>
<evidence type="ECO:0000313" key="2">
    <source>
        <dbReference type="EMBL" id="MCW3476252.1"/>
    </source>
</evidence>
<evidence type="ECO:0000313" key="3">
    <source>
        <dbReference type="Proteomes" id="UP001165679"/>
    </source>
</evidence>
<keyword evidence="3" id="KW-1185">Reference proteome</keyword>
<reference evidence="2" key="2">
    <citation type="submission" date="2022-10" db="EMBL/GenBank/DDBJ databases">
        <authorList>
            <person name="Trinh H.N."/>
        </authorList>
    </citation>
    <scope>NUCLEOTIDE SEQUENCE</scope>
    <source>
        <strain evidence="2">RN2-1</strain>
    </source>
</reference>
<dbReference type="Pfam" id="PF07362">
    <property type="entry name" value="CcdA"/>
    <property type="match status" value="1"/>
</dbReference>
<comment type="caution">
    <text evidence="2">The sequence shown here is derived from an EMBL/GenBank/DDBJ whole genome shotgun (WGS) entry which is preliminary data.</text>
</comment>
<accession>A0AA42CIT4</accession>
<dbReference type="Proteomes" id="UP001165679">
    <property type="component" value="Unassembled WGS sequence"/>
</dbReference>
<gene>
    <name evidence="2" type="ORF">OL599_16885</name>
</gene>
<dbReference type="AlphaFoldDB" id="A0AA42CIT4"/>
<name>A0AA42CIT4_9PROT</name>